<evidence type="ECO:0000256" key="1">
    <source>
        <dbReference type="SAM" id="Phobius"/>
    </source>
</evidence>
<sequence length="175" mass="21069">MVYQSLAGFLLYGDCMRLKKYMKTKIYHQRKKNIVGLLIYLIIVALFFSACSKREIIWRNYSSSQNFDKIKLLFVDNNHSDIKEFNLTPQKNNHIYIPHNYSYVGYEYEMPLCLQIYEPVTERRKDKIEVFIFDVKNFTEYDDKFIVDAKDDVAAYLMTYFDSDLKKDCTIFFKR</sequence>
<reference evidence="2 3" key="1">
    <citation type="submission" date="2012-01" db="EMBL/GenBank/DDBJ databases">
        <title>The Genome Sequence of Treponema denticola SP33.</title>
        <authorList>
            <consortium name="The Broad Institute Genome Sequencing Platform"/>
            <person name="Earl A."/>
            <person name="Ward D."/>
            <person name="Feldgarden M."/>
            <person name="Gevers D."/>
            <person name="Blanton J.M."/>
            <person name="Fenno C.J."/>
            <person name="Baranova O.V."/>
            <person name="Mathney J."/>
            <person name="Dewhirst F.E."/>
            <person name="Izard J."/>
            <person name="Young S.K."/>
            <person name="Zeng Q."/>
            <person name="Gargeya S."/>
            <person name="Fitzgerald M."/>
            <person name="Haas B."/>
            <person name="Abouelleil A."/>
            <person name="Alvarado L."/>
            <person name="Arachchi H.M."/>
            <person name="Berlin A."/>
            <person name="Chapman S.B."/>
            <person name="Gearin G."/>
            <person name="Goldberg J."/>
            <person name="Griggs A."/>
            <person name="Gujja S."/>
            <person name="Hansen M."/>
            <person name="Heiman D."/>
            <person name="Howarth C."/>
            <person name="Larimer J."/>
            <person name="Lui A."/>
            <person name="MacDonald P.J.P."/>
            <person name="McCowen C."/>
            <person name="Montmayeur A."/>
            <person name="Murphy C."/>
            <person name="Neiman D."/>
            <person name="Pearson M."/>
            <person name="Priest M."/>
            <person name="Roberts A."/>
            <person name="Saif S."/>
            <person name="Shea T."/>
            <person name="Sisk P."/>
            <person name="Stolte C."/>
            <person name="Sykes S."/>
            <person name="Wortman J."/>
            <person name="Nusbaum C."/>
            <person name="Birren B."/>
        </authorList>
    </citation>
    <scope>NUCLEOTIDE SEQUENCE [LARGE SCALE GENOMIC DNA]</scope>
    <source>
        <strain evidence="2 3">SP33</strain>
    </source>
</reference>
<dbReference type="Proteomes" id="UP000016183">
    <property type="component" value="Unassembled WGS sequence"/>
</dbReference>
<dbReference type="HOGENOM" id="CLU_1531859_0_0_12"/>
<name>M2BHI9_TREDN</name>
<evidence type="ECO:0000313" key="3">
    <source>
        <dbReference type="Proteomes" id="UP000016183"/>
    </source>
</evidence>
<proteinExistence type="predicted"/>
<keyword evidence="1" id="KW-0812">Transmembrane</keyword>
<dbReference type="PATRIC" id="fig|999437.3.peg.38"/>
<comment type="caution">
    <text evidence="2">The sequence shown here is derived from an EMBL/GenBank/DDBJ whole genome shotgun (WGS) entry which is preliminary data.</text>
</comment>
<protein>
    <submittedName>
        <fullName evidence="2">Uncharacterized protein</fullName>
    </submittedName>
</protein>
<accession>M2BHI9</accession>
<keyword evidence="1" id="KW-1133">Transmembrane helix</keyword>
<evidence type="ECO:0000313" key="2">
    <source>
        <dbReference type="EMBL" id="EMB28890.1"/>
    </source>
</evidence>
<dbReference type="EMBL" id="AGDZ01000001">
    <property type="protein sequence ID" value="EMB28890.1"/>
    <property type="molecule type" value="Genomic_DNA"/>
</dbReference>
<dbReference type="AlphaFoldDB" id="M2BHI9"/>
<feature type="transmembrane region" description="Helical" evidence="1">
    <location>
        <begin position="33"/>
        <end position="50"/>
    </location>
</feature>
<organism evidence="2 3">
    <name type="scientific">Treponema denticola SP33</name>
    <dbReference type="NCBI Taxonomy" id="999437"/>
    <lineage>
        <taxon>Bacteria</taxon>
        <taxon>Pseudomonadati</taxon>
        <taxon>Spirochaetota</taxon>
        <taxon>Spirochaetia</taxon>
        <taxon>Spirochaetales</taxon>
        <taxon>Treponemataceae</taxon>
        <taxon>Treponema</taxon>
    </lineage>
</organism>
<gene>
    <name evidence="2" type="ORF">HMPREF9733_00038</name>
</gene>
<keyword evidence="1" id="KW-0472">Membrane</keyword>